<sequence>MRNDSRILFNQFAAQVAKLNGVPDATQKFAVEPSVQQRLEKRIQESSDFLRRINIIGVDELKGEKLALGVSGPIAARTDVSKQERDTRDLSSLDTQSYECRITEFDTHLGYNKIDAWAKFPNFQAMIRDTIVRQQALDRITIGFNGTRAAVQSDPVVNPLLQDVNIGWLQHYRDQAPERVMAKGKAGGNVVIDPTPTKGEDGKINGMVGDYATLDVLVYDAISSFIQPWYRRNPGLVVILGRNLMDDKYFPLLNQLAPSEQLAADLVISQKRIGGLRGLDVPFFPDNALMVTTLDNLSIYWQNGARRRYVTENPKRNRIENYESSNEAYVVEDFGAGCLVENIEMSPAALRGDGGKQ</sequence>
<organism evidence="1 2">
    <name type="scientific">Salinicola corii</name>
    <dbReference type="NCBI Taxonomy" id="2606937"/>
    <lineage>
        <taxon>Bacteria</taxon>
        <taxon>Pseudomonadati</taxon>
        <taxon>Pseudomonadota</taxon>
        <taxon>Gammaproteobacteria</taxon>
        <taxon>Oceanospirillales</taxon>
        <taxon>Halomonadaceae</taxon>
        <taxon>Salinicola</taxon>
    </lineage>
</organism>
<dbReference type="NCBIfam" id="TIGR01551">
    <property type="entry name" value="major_capsid_P2"/>
    <property type="match status" value="1"/>
</dbReference>
<keyword evidence="2" id="KW-1185">Reference proteome</keyword>
<dbReference type="Pfam" id="PF05125">
    <property type="entry name" value="Phage_cap_P2"/>
    <property type="match status" value="1"/>
</dbReference>
<dbReference type="Proteomes" id="UP000466024">
    <property type="component" value="Unassembled WGS sequence"/>
</dbReference>
<name>A0A640W9S1_9GAMM</name>
<proteinExistence type="predicted"/>
<comment type="caution">
    <text evidence="1">The sequence shown here is derived from an EMBL/GenBank/DDBJ whole genome shotgun (WGS) entry which is preliminary data.</text>
</comment>
<evidence type="ECO:0000313" key="1">
    <source>
        <dbReference type="EMBL" id="KAA0016687.1"/>
    </source>
</evidence>
<reference evidence="1 2" key="1">
    <citation type="submission" date="2019-08" db="EMBL/GenBank/DDBJ databases">
        <title>Bioinformatics analysis of the strain L3 and L5.</title>
        <authorList>
            <person name="Li X."/>
        </authorList>
    </citation>
    <scope>NUCLEOTIDE SEQUENCE [LARGE SCALE GENOMIC DNA]</scope>
    <source>
        <strain evidence="1 2">L3</strain>
    </source>
</reference>
<accession>A0A640W9S1</accession>
<evidence type="ECO:0000313" key="2">
    <source>
        <dbReference type="Proteomes" id="UP000466024"/>
    </source>
</evidence>
<protein>
    <submittedName>
        <fullName evidence="1">Phage major capsid protein, P2 family</fullName>
    </submittedName>
</protein>
<dbReference type="RefSeq" id="WP_149436488.1">
    <property type="nucleotide sequence ID" value="NZ_VTPX01000010.1"/>
</dbReference>
<gene>
    <name evidence="1" type="ORF">F0A16_16570</name>
</gene>
<dbReference type="InterPro" id="IPR006441">
    <property type="entry name" value="Phage_P2_GpN"/>
</dbReference>
<dbReference type="AlphaFoldDB" id="A0A640W9S1"/>
<dbReference type="EMBL" id="VTPX01000010">
    <property type="protein sequence ID" value="KAA0016687.1"/>
    <property type="molecule type" value="Genomic_DNA"/>
</dbReference>